<dbReference type="AlphaFoldDB" id="A0A182UVA8"/>
<evidence type="ECO:0000256" key="1">
    <source>
        <dbReference type="SAM" id="Coils"/>
    </source>
</evidence>
<protein>
    <submittedName>
        <fullName evidence="3">Uncharacterized protein</fullName>
    </submittedName>
</protein>
<feature type="region of interest" description="Disordered" evidence="2">
    <location>
        <begin position="240"/>
        <end position="290"/>
    </location>
</feature>
<evidence type="ECO:0000313" key="4">
    <source>
        <dbReference type="Proteomes" id="UP000075903"/>
    </source>
</evidence>
<dbReference type="VEuPathDB" id="VectorBase:AMEM004268"/>
<keyword evidence="1" id="KW-0175">Coiled coil</keyword>
<organism evidence="3 4">
    <name type="scientific">Anopheles merus</name>
    <name type="common">Mosquito</name>
    <dbReference type="NCBI Taxonomy" id="30066"/>
    <lineage>
        <taxon>Eukaryota</taxon>
        <taxon>Metazoa</taxon>
        <taxon>Ecdysozoa</taxon>
        <taxon>Arthropoda</taxon>
        <taxon>Hexapoda</taxon>
        <taxon>Insecta</taxon>
        <taxon>Pterygota</taxon>
        <taxon>Neoptera</taxon>
        <taxon>Endopterygota</taxon>
        <taxon>Diptera</taxon>
        <taxon>Nematocera</taxon>
        <taxon>Culicoidea</taxon>
        <taxon>Culicidae</taxon>
        <taxon>Anophelinae</taxon>
        <taxon>Anopheles</taxon>
    </lineage>
</organism>
<dbReference type="VEuPathDB" id="VectorBase:AMEM21_006443"/>
<dbReference type="Proteomes" id="UP000075903">
    <property type="component" value="Unassembled WGS sequence"/>
</dbReference>
<name>A0A182UVA8_ANOME</name>
<feature type="compositionally biased region" description="Acidic residues" evidence="2">
    <location>
        <begin position="262"/>
        <end position="278"/>
    </location>
</feature>
<accession>A0A182UVA8</accession>
<sequence>MRSALPRAGSPKLVLIASWGSTVEASKRTPQVIKMSSAKVLLLVGAVMLFGLSGSAAQTTVDKESPKENVTEAATVAEPELSTERFNASRVLSAIRAEIERRRSERREKTLQRAQELREQILQTLDNLSERRREFELRRQETLQDAEALREARRQDMEARRVGRLPQRERERVNQARLEKLTEQTTPEENEIEEDAIDGIAGGSGEATEGVQRVRNLLLIEEADGNLRLIDLDTEEGQQFVLNGGPKRGQSGEVAAEKEKEGEEAEQEREGEEEEEEQEASKRKLKTGQI</sequence>
<feature type="coiled-coil region" evidence="1">
    <location>
        <begin position="107"/>
        <end position="152"/>
    </location>
</feature>
<dbReference type="STRING" id="30066.A0A182UVA8"/>
<dbReference type="EnsemblMetazoa" id="AMEM004268-RA">
    <property type="protein sequence ID" value="AMEM004268-PA"/>
    <property type="gene ID" value="AMEM004268"/>
</dbReference>
<evidence type="ECO:0000313" key="3">
    <source>
        <dbReference type="EnsemblMetazoa" id="AMEM004268-PA"/>
    </source>
</evidence>
<keyword evidence="4" id="KW-1185">Reference proteome</keyword>
<evidence type="ECO:0000256" key="2">
    <source>
        <dbReference type="SAM" id="MobiDB-lite"/>
    </source>
</evidence>
<proteinExistence type="predicted"/>
<reference evidence="3" key="1">
    <citation type="submission" date="2020-05" db="UniProtKB">
        <authorList>
            <consortium name="EnsemblMetazoa"/>
        </authorList>
    </citation>
    <scope>IDENTIFICATION</scope>
    <source>
        <strain evidence="3">MAF</strain>
    </source>
</reference>